<evidence type="ECO:0000313" key="2">
    <source>
        <dbReference type="Proteomes" id="UP000823674"/>
    </source>
</evidence>
<protein>
    <submittedName>
        <fullName evidence="1">Uncharacterized protein</fullName>
    </submittedName>
</protein>
<accession>A0ABQ7MHW8</accession>
<dbReference type="Proteomes" id="UP000823674">
    <property type="component" value="Chromosome A05"/>
</dbReference>
<dbReference type="EMBL" id="JADBGQ010000005">
    <property type="protein sequence ID" value="KAG5397783.1"/>
    <property type="molecule type" value="Genomic_DNA"/>
</dbReference>
<sequence>MSFCEHPFPHTLVEMSTEVGRELMDKKDAIAKASKENVLLQIINGKAHVKYSGGKFDDLSLIIDGNYLFMRWMTI</sequence>
<evidence type="ECO:0000313" key="1">
    <source>
        <dbReference type="EMBL" id="KAG5397783.1"/>
    </source>
</evidence>
<reference evidence="1 2" key="1">
    <citation type="submission" date="2021-03" db="EMBL/GenBank/DDBJ databases">
        <authorList>
            <person name="King G.J."/>
            <person name="Bancroft I."/>
            <person name="Baten A."/>
            <person name="Bloomfield J."/>
            <person name="Borpatragohain P."/>
            <person name="He Z."/>
            <person name="Irish N."/>
            <person name="Irwin J."/>
            <person name="Liu K."/>
            <person name="Mauleon R.P."/>
            <person name="Moore J."/>
            <person name="Morris R."/>
            <person name="Ostergaard L."/>
            <person name="Wang B."/>
            <person name="Wells R."/>
        </authorList>
    </citation>
    <scope>NUCLEOTIDE SEQUENCE [LARGE SCALE GENOMIC DNA]</scope>
    <source>
        <strain evidence="1">R-o-18</strain>
        <tissue evidence="1">Leaf</tissue>
    </source>
</reference>
<gene>
    <name evidence="1" type="primary">A05g506500.1_BraROA</name>
    <name evidence="1" type="ORF">IGI04_019597</name>
</gene>
<organism evidence="1 2">
    <name type="scientific">Brassica rapa subsp. trilocularis</name>
    <dbReference type="NCBI Taxonomy" id="1813537"/>
    <lineage>
        <taxon>Eukaryota</taxon>
        <taxon>Viridiplantae</taxon>
        <taxon>Streptophyta</taxon>
        <taxon>Embryophyta</taxon>
        <taxon>Tracheophyta</taxon>
        <taxon>Spermatophyta</taxon>
        <taxon>Magnoliopsida</taxon>
        <taxon>eudicotyledons</taxon>
        <taxon>Gunneridae</taxon>
        <taxon>Pentapetalae</taxon>
        <taxon>rosids</taxon>
        <taxon>malvids</taxon>
        <taxon>Brassicales</taxon>
        <taxon>Brassicaceae</taxon>
        <taxon>Brassiceae</taxon>
        <taxon>Brassica</taxon>
    </lineage>
</organism>
<comment type="caution">
    <text evidence="1">The sequence shown here is derived from an EMBL/GenBank/DDBJ whole genome shotgun (WGS) entry which is preliminary data.</text>
</comment>
<name>A0ABQ7MHW8_BRACM</name>
<proteinExistence type="predicted"/>
<keyword evidence="2" id="KW-1185">Reference proteome</keyword>